<comment type="caution">
    <text evidence="2">The sequence shown here is derived from an EMBL/GenBank/DDBJ whole genome shotgun (WGS) entry which is preliminary data.</text>
</comment>
<reference evidence="3" key="1">
    <citation type="submission" date="2023-07" db="EMBL/GenBank/DDBJ databases">
        <title>30 novel species of actinomycetes from the DSMZ collection.</title>
        <authorList>
            <person name="Nouioui I."/>
        </authorList>
    </citation>
    <scope>NUCLEOTIDE SEQUENCE [LARGE SCALE GENOMIC DNA]</scope>
    <source>
        <strain evidence="3">DSM 46792</strain>
    </source>
</reference>
<accession>A0ABU2K2S5</accession>
<protein>
    <recommendedName>
        <fullName evidence="4">PH domain-containing protein</fullName>
    </recommendedName>
</protein>
<name>A0ABU2K2S5_9ACTN</name>
<evidence type="ECO:0000313" key="3">
    <source>
        <dbReference type="Proteomes" id="UP001183222"/>
    </source>
</evidence>
<feature type="transmembrane region" description="Helical" evidence="1">
    <location>
        <begin position="41"/>
        <end position="58"/>
    </location>
</feature>
<keyword evidence="1" id="KW-0472">Membrane</keyword>
<gene>
    <name evidence="2" type="ORF">RM425_01120</name>
</gene>
<sequence length="152" mass="16869">MTSAEQQLVLRPPGWARGWVVVFPVLFAGFLFFILRPDEPPVWALASVMLAGTCVLAWRLHRLAAIGGTDGALVVRNHWRDLSLDRADISAVEIGRVRGGTGNLAVQLTVQGSSTVRLDVTEVPFRPVFGRRLERQADQVRAWVSGRPQPYR</sequence>
<keyword evidence="3" id="KW-1185">Reference proteome</keyword>
<evidence type="ECO:0008006" key="4">
    <source>
        <dbReference type="Google" id="ProtNLM"/>
    </source>
</evidence>
<dbReference type="EMBL" id="JAVREI010000001">
    <property type="protein sequence ID" value="MDT0274491.1"/>
    <property type="molecule type" value="Genomic_DNA"/>
</dbReference>
<feature type="transmembrane region" description="Helical" evidence="1">
    <location>
        <begin position="16"/>
        <end position="35"/>
    </location>
</feature>
<dbReference type="Proteomes" id="UP001183222">
    <property type="component" value="Unassembled WGS sequence"/>
</dbReference>
<dbReference type="RefSeq" id="WP_311343337.1">
    <property type="nucleotide sequence ID" value="NZ_JAVREI010000001.1"/>
</dbReference>
<keyword evidence="1" id="KW-0812">Transmembrane</keyword>
<evidence type="ECO:0000313" key="2">
    <source>
        <dbReference type="EMBL" id="MDT0274491.1"/>
    </source>
</evidence>
<organism evidence="2 3">
    <name type="scientific">Blastococcus goldschmidtiae</name>
    <dbReference type="NCBI Taxonomy" id="3075546"/>
    <lineage>
        <taxon>Bacteria</taxon>
        <taxon>Bacillati</taxon>
        <taxon>Actinomycetota</taxon>
        <taxon>Actinomycetes</taxon>
        <taxon>Geodermatophilales</taxon>
        <taxon>Geodermatophilaceae</taxon>
        <taxon>Blastococcus</taxon>
    </lineage>
</organism>
<evidence type="ECO:0000256" key="1">
    <source>
        <dbReference type="SAM" id="Phobius"/>
    </source>
</evidence>
<proteinExistence type="predicted"/>
<keyword evidence="1" id="KW-1133">Transmembrane helix</keyword>